<organism evidence="2 3">
    <name type="scientific">Saccharospirillum salsuginis</name>
    <dbReference type="NCBI Taxonomy" id="418750"/>
    <lineage>
        <taxon>Bacteria</taxon>
        <taxon>Pseudomonadati</taxon>
        <taxon>Pseudomonadota</taxon>
        <taxon>Gammaproteobacteria</taxon>
        <taxon>Oceanospirillales</taxon>
        <taxon>Saccharospirillaceae</taxon>
        <taxon>Saccharospirillum</taxon>
    </lineage>
</organism>
<dbReference type="InterPro" id="IPR045179">
    <property type="entry name" value="YgfZ/GcvT"/>
</dbReference>
<accession>A0A918KND8</accession>
<evidence type="ECO:0000256" key="1">
    <source>
        <dbReference type="ARBA" id="ARBA00022946"/>
    </source>
</evidence>
<keyword evidence="3" id="KW-1185">Reference proteome</keyword>
<evidence type="ECO:0008006" key="4">
    <source>
        <dbReference type="Google" id="ProtNLM"/>
    </source>
</evidence>
<dbReference type="Proteomes" id="UP000626148">
    <property type="component" value="Unassembled WGS sequence"/>
</dbReference>
<dbReference type="PANTHER" id="PTHR22602:SF0">
    <property type="entry name" value="TRANSFERASE CAF17, MITOCHONDRIAL-RELATED"/>
    <property type="match status" value="1"/>
</dbReference>
<gene>
    <name evidence="2" type="ORF">GCM10007392_41690</name>
</gene>
<sequence length="299" mass="33117">MSDTTFYPLDHLSILSIAGSDALSFLQGQGTQDYNRLTSSGPKPGAFCTPKGRVVANVWNLPLASDPAEVKLVISASASEGLQKHLKKYIPFFRGSRLADEHLHYHGLGVVAPNTGEVLDDWFGEGEQGVWQRGGHFAFQLPDGRAQIWLNARADDYEDRLERVEAATVKPNEAWQRLDIEAGYAWVGADHQERFVPQMLNLDHLDGISFKKGCYTGQEVVARLHYKGQSKRGLSRLAWSGNTPPEGPNLFTEKGQGGEWVNWQAGEDGGVGLAVIKDTEHPPRLFLDEGRRVELKVLE</sequence>
<dbReference type="PANTHER" id="PTHR22602">
    <property type="entry name" value="TRANSFERASE CAF17, MITOCHONDRIAL-RELATED"/>
    <property type="match status" value="1"/>
</dbReference>
<dbReference type="Gene3D" id="3.30.1360.120">
    <property type="entry name" value="Probable tRNA modification gtpase trme, domain 1"/>
    <property type="match status" value="1"/>
</dbReference>
<name>A0A918KND8_9GAMM</name>
<comment type="caution">
    <text evidence="2">The sequence shown here is derived from an EMBL/GenBank/DDBJ whole genome shotgun (WGS) entry which is preliminary data.</text>
</comment>
<reference evidence="2" key="1">
    <citation type="journal article" date="2014" name="Int. J. Syst. Evol. Microbiol.">
        <title>Complete genome sequence of Corynebacterium casei LMG S-19264T (=DSM 44701T), isolated from a smear-ripened cheese.</title>
        <authorList>
            <consortium name="US DOE Joint Genome Institute (JGI-PGF)"/>
            <person name="Walter F."/>
            <person name="Albersmeier A."/>
            <person name="Kalinowski J."/>
            <person name="Ruckert C."/>
        </authorList>
    </citation>
    <scope>NUCLEOTIDE SEQUENCE</scope>
    <source>
        <strain evidence="2">KCTC 22169</strain>
    </source>
</reference>
<protein>
    <recommendedName>
        <fullName evidence="4">Aminomethyltransferase folate-binding domain-containing protein</fullName>
    </recommendedName>
</protein>
<dbReference type="RefSeq" id="WP_189612382.1">
    <property type="nucleotide sequence ID" value="NZ_BMXR01000013.1"/>
</dbReference>
<dbReference type="InterPro" id="IPR017703">
    <property type="entry name" value="YgfZ/GCV_T_CS"/>
</dbReference>
<evidence type="ECO:0000313" key="3">
    <source>
        <dbReference type="Proteomes" id="UP000626148"/>
    </source>
</evidence>
<dbReference type="GO" id="GO:0016226">
    <property type="term" value="P:iron-sulfur cluster assembly"/>
    <property type="evidence" value="ECO:0007669"/>
    <property type="project" value="TreeGrafter"/>
</dbReference>
<dbReference type="AlphaFoldDB" id="A0A918KND8"/>
<dbReference type="SUPFAM" id="SSF103025">
    <property type="entry name" value="Folate-binding domain"/>
    <property type="match status" value="1"/>
</dbReference>
<dbReference type="NCBIfam" id="TIGR03317">
    <property type="entry name" value="ygfZ_signature"/>
    <property type="match status" value="1"/>
</dbReference>
<keyword evidence="1" id="KW-0809">Transit peptide</keyword>
<evidence type="ECO:0000313" key="2">
    <source>
        <dbReference type="EMBL" id="GGX69756.1"/>
    </source>
</evidence>
<dbReference type="InterPro" id="IPR027266">
    <property type="entry name" value="TrmE/GcvT-like"/>
</dbReference>
<dbReference type="EMBL" id="BMXR01000013">
    <property type="protein sequence ID" value="GGX69756.1"/>
    <property type="molecule type" value="Genomic_DNA"/>
</dbReference>
<reference evidence="2" key="2">
    <citation type="submission" date="2020-09" db="EMBL/GenBank/DDBJ databases">
        <authorList>
            <person name="Sun Q."/>
            <person name="Kim S."/>
        </authorList>
    </citation>
    <scope>NUCLEOTIDE SEQUENCE</scope>
    <source>
        <strain evidence="2">KCTC 22169</strain>
    </source>
</reference>
<proteinExistence type="predicted"/>